<dbReference type="GO" id="GO:0042147">
    <property type="term" value="P:retrograde transport, endosome to Golgi"/>
    <property type="evidence" value="ECO:0007669"/>
    <property type="project" value="TreeGrafter"/>
</dbReference>
<protein>
    <recommendedName>
        <fullName evidence="4">RIC1 C-terminal alpha solenoid region domain-containing protein</fullName>
    </recommendedName>
</protein>
<evidence type="ECO:0000256" key="3">
    <source>
        <dbReference type="SAM" id="MobiDB-lite"/>
    </source>
</evidence>
<dbReference type="STRING" id="1071381.G8BVX8"/>
<evidence type="ECO:0000313" key="6">
    <source>
        <dbReference type="Proteomes" id="UP000005666"/>
    </source>
</evidence>
<dbReference type="GO" id="GO:0006886">
    <property type="term" value="P:intracellular protein transport"/>
    <property type="evidence" value="ECO:0007669"/>
    <property type="project" value="InterPro"/>
</dbReference>
<dbReference type="KEGG" id="tpf:TPHA_0G02200"/>
<gene>
    <name evidence="5" type="primary">TPHA0G02200</name>
    <name evidence="5" type="ordered locus">TPHA_0G02200</name>
</gene>
<dbReference type="InterPro" id="IPR040096">
    <property type="entry name" value="Ric1"/>
</dbReference>
<reference evidence="5 6" key="1">
    <citation type="journal article" date="2011" name="Proc. Natl. Acad. Sci. U.S.A.">
        <title>Evolutionary erosion of yeast sex chromosomes by mating-type switching accidents.</title>
        <authorList>
            <person name="Gordon J.L."/>
            <person name="Armisen D."/>
            <person name="Proux-Wera E."/>
            <person name="Oheigeartaigh S.S."/>
            <person name="Byrne K.P."/>
            <person name="Wolfe K.H."/>
        </authorList>
    </citation>
    <scope>NUCLEOTIDE SEQUENCE [LARGE SCALE GENOMIC DNA]</scope>
    <source>
        <strain evidence="6">ATCC 24235 / CBS 4417 / NBRC 1672 / NRRL Y-8282 / UCD 70-5</strain>
    </source>
</reference>
<dbReference type="OMA" id="WDMCFQL"/>
<dbReference type="OrthoDB" id="67540at2759"/>
<evidence type="ECO:0000313" key="5">
    <source>
        <dbReference type="EMBL" id="CCE64056.1"/>
    </source>
</evidence>
<name>G8BVX8_TETPH</name>
<evidence type="ECO:0000256" key="1">
    <source>
        <dbReference type="ARBA" id="ARBA00004370"/>
    </source>
</evidence>
<evidence type="ECO:0000256" key="2">
    <source>
        <dbReference type="ARBA" id="ARBA00023136"/>
    </source>
</evidence>
<dbReference type="Proteomes" id="UP000005666">
    <property type="component" value="Chromosome 7"/>
</dbReference>
<keyword evidence="2" id="KW-0472">Membrane</keyword>
<dbReference type="Pfam" id="PF07064">
    <property type="entry name" value="RIC1"/>
    <property type="match status" value="1"/>
</dbReference>
<comment type="subcellular location">
    <subcellularLocation>
        <location evidence="1">Membrane</location>
    </subcellularLocation>
</comment>
<feature type="region of interest" description="Disordered" evidence="3">
    <location>
        <begin position="935"/>
        <end position="961"/>
    </location>
</feature>
<dbReference type="GeneID" id="11535808"/>
<dbReference type="InterPro" id="IPR009771">
    <property type="entry name" value="RIC1_C"/>
</dbReference>
<dbReference type="AlphaFoldDB" id="G8BVX8"/>
<dbReference type="PANTHER" id="PTHR22746">
    <property type="entry name" value="RAB6A-GEF COMPLEX PARTNER PROTEIN 1"/>
    <property type="match status" value="1"/>
</dbReference>
<dbReference type="EMBL" id="HE612862">
    <property type="protein sequence ID" value="CCE64056.1"/>
    <property type="molecule type" value="Genomic_DNA"/>
</dbReference>
<dbReference type="PANTHER" id="PTHR22746:SF10">
    <property type="entry name" value="GUANINE NUCLEOTIDE EXCHANGE FACTOR SUBUNIT RIC1"/>
    <property type="match status" value="1"/>
</dbReference>
<dbReference type="RefSeq" id="XP_003686490.1">
    <property type="nucleotide sequence ID" value="XM_003686442.1"/>
</dbReference>
<dbReference type="eggNOG" id="KOG2006">
    <property type="taxonomic scope" value="Eukaryota"/>
</dbReference>
<sequence>MFCPRQLPQRSSIPARKNNLPEGVNDYDIIASAMIPTANLLLMLTPTRVLIYNFKPLAIIAVHERSLDSFNDFGLNKGISTSNITVGDDGGLVSTDGVDTLPYHSGKILFYLSTESNYILAYNLIRDSSPETFFNDYALPVIQNDTKLVEEESQYDQVIDNDILVVFEKNKHSRVIQNGFGTRREIGFLQYLTSSPEMLYEMPVRRVELRLKVILKFDYKILDFMGFKSHKMDNVGILENGLFLLFPHGLQVLNLKDFKLSDYELLSIDDGIKLETFKDKLLIISQKSETNDLTLNEIYLKSKTVISKQFLSHKNFKDYFTIGNYIAVICPQKIELYDIFLLDLVLSWDTTIPIQFCKKFDENSIFAVLSNNSFYIYSIFGNVLFTTDEDGVEDDSYDRPAGVEEAKQSLMYSGFNYFDNTLIVTTNKGKYETWQMWNEFPGNMFDFRYSKSYIMANKNDFALVFPTDIRKGSVDMICTISLPTKTFNNYVTLVSIAGNSILTAIYISNKNILLMYNMVANIWFSFNHQHVLNMNWIGNNYLLCHLKRDDGGVYLACLKLPYDKIDADDINKYVIWIYDINDDDKFVKFVTNTLFKYKQIKIKNTVAVETATLFDKLHKTAEILLIYEDSLIIYDIISQIDVSGFNIIKKFHNYMHIKLPKGLSGKDIEWATSYHNGLLLFCNNKIVKLYGADGDEIKNPTIWKFDVLLENVERILDVFKDFIYVVQKNSTVMFTLKELWEGNEPMLSLPIEEFYPIIVSPESAIVHGLDVIYKNSAIESNNGTQTNATCKLNLKNRIFLDELISIELKKGIDKHDINSKYKTLNHYKFSLEKLLSHKILENENLDDIIELIKISRENEVDGIIRINETTMLEIISNCLRKIEIKNWESLFKSLKLSPRDLLDLCIENNEMKILGVLLLVFLNCNENDIIQDIDGDNKKSKNKNRNKNKSKRNAQNQSDVTSDKNSLSYVLRDEELMLQILKLLVTGAAKSTEINKAAEAWDMCFQLIQFLKELDKENKTNLVDKAMVVLKN</sequence>
<evidence type="ECO:0000259" key="4">
    <source>
        <dbReference type="Pfam" id="PF07064"/>
    </source>
</evidence>
<keyword evidence="6" id="KW-1185">Reference proteome</keyword>
<dbReference type="HOGENOM" id="CLU_325467_0_0_1"/>
<accession>G8BVX8</accession>
<proteinExistence type="predicted"/>
<dbReference type="GO" id="GO:0000139">
    <property type="term" value="C:Golgi membrane"/>
    <property type="evidence" value="ECO:0007669"/>
    <property type="project" value="TreeGrafter"/>
</dbReference>
<dbReference type="GO" id="GO:0034066">
    <property type="term" value="C:Ric1-Rgp1 guanyl-nucleotide exchange factor complex"/>
    <property type="evidence" value="ECO:0007669"/>
    <property type="project" value="InterPro"/>
</dbReference>
<feature type="compositionally biased region" description="Basic residues" evidence="3">
    <location>
        <begin position="940"/>
        <end position="952"/>
    </location>
</feature>
<feature type="domain" description="RIC1 C-terminal alpha solenoid region" evidence="4">
    <location>
        <begin position="812"/>
        <end position="1020"/>
    </location>
</feature>
<organism evidence="5 6">
    <name type="scientific">Tetrapisispora phaffii (strain ATCC 24235 / CBS 4417 / NBRC 1672 / NRRL Y-8282 / UCD 70-5)</name>
    <name type="common">Yeast</name>
    <name type="synonym">Fabospora phaffii</name>
    <dbReference type="NCBI Taxonomy" id="1071381"/>
    <lineage>
        <taxon>Eukaryota</taxon>
        <taxon>Fungi</taxon>
        <taxon>Dikarya</taxon>
        <taxon>Ascomycota</taxon>
        <taxon>Saccharomycotina</taxon>
        <taxon>Saccharomycetes</taxon>
        <taxon>Saccharomycetales</taxon>
        <taxon>Saccharomycetaceae</taxon>
        <taxon>Tetrapisispora</taxon>
    </lineage>
</organism>
<dbReference type="GO" id="GO:0005829">
    <property type="term" value="C:cytosol"/>
    <property type="evidence" value="ECO:0007669"/>
    <property type="project" value="TreeGrafter"/>
</dbReference>